<feature type="compositionally biased region" description="Basic and acidic residues" evidence="1">
    <location>
        <begin position="113"/>
        <end position="124"/>
    </location>
</feature>
<evidence type="ECO:0000313" key="2">
    <source>
        <dbReference type="EMBL" id="CDK29917.1"/>
    </source>
</evidence>
<dbReference type="HOGENOM" id="CLU_1816089_0_0_1"/>
<dbReference type="GeneID" id="34523286"/>
<gene>
    <name evidence="2" type="ORF">KUCA_T00005911001</name>
</gene>
<name>W6MVE7_9ASCO</name>
<feature type="compositionally biased region" description="Basic and acidic residues" evidence="1">
    <location>
        <begin position="63"/>
        <end position="75"/>
    </location>
</feature>
<keyword evidence="3" id="KW-1185">Reference proteome</keyword>
<organism evidence="2 3">
    <name type="scientific">Kuraishia capsulata CBS 1993</name>
    <dbReference type="NCBI Taxonomy" id="1382522"/>
    <lineage>
        <taxon>Eukaryota</taxon>
        <taxon>Fungi</taxon>
        <taxon>Dikarya</taxon>
        <taxon>Ascomycota</taxon>
        <taxon>Saccharomycotina</taxon>
        <taxon>Pichiomycetes</taxon>
        <taxon>Pichiales</taxon>
        <taxon>Pichiaceae</taxon>
        <taxon>Kuraishia</taxon>
    </lineage>
</organism>
<evidence type="ECO:0000256" key="1">
    <source>
        <dbReference type="SAM" id="MobiDB-lite"/>
    </source>
</evidence>
<proteinExistence type="predicted"/>
<accession>W6MVE7</accession>
<dbReference type="RefSeq" id="XP_022461898.1">
    <property type="nucleotide sequence ID" value="XM_022603830.1"/>
</dbReference>
<feature type="region of interest" description="Disordered" evidence="1">
    <location>
        <begin position="113"/>
        <end position="132"/>
    </location>
</feature>
<sequence>MSFTTPLKPNNDFMNTPEAKLELHADVVTPANQGPLDDDSPSPSKRVIQPLHPLSQNNQNKLLSDEKLKPKWGQEKLKFHSPSDKFSLSPISSKLLNNKKFMFLNKLLYDKKQMPKQEPGKPTEDSATNSLKLKLEALSLNE</sequence>
<feature type="region of interest" description="Disordered" evidence="1">
    <location>
        <begin position="27"/>
        <end position="75"/>
    </location>
</feature>
<reference evidence="2" key="1">
    <citation type="submission" date="2013-12" db="EMBL/GenBank/DDBJ databases">
        <authorList>
            <person name="Genoscope - CEA"/>
        </authorList>
    </citation>
    <scope>NUCLEOTIDE SEQUENCE</scope>
    <source>
        <strain evidence="2">CBS 1993</strain>
    </source>
</reference>
<dbReference type="EMBL" id="HG793131">
    <property type="protein sequence ID" value="CDK29917.1"/>
    <property type="molecule type" value="Genomic_DNA"/>
</dbReference>
<dbReference type="AlphaFoldDB" id="W6MVE7"/>
<reference evidence="2" key="2">
    <citation type="submission" date="2014-02" db="EMBL/GenBank/DDBJ databases">
        <title>Complete DNA sequence of /Kuraishia capsulata/ illustrates novel genomic features among budding yeasts (/Saccharomycotina/).</title>
        <authorList>
            <person name="Morales L."/>
            <person name="Noel B."/>
            <person name="Porcel B."/>
            <person name="Marcet-Houben M."/>
            <person name="Hullo M-F."/>
            <person name="Sacerdot C."/>
            <person name="Tekaia F."/>
            <person name="Leh-Louis V."/>
            <person name="Despons L."/>
            <person name="Khanna V."/>
            <person name="Aury J-M."/>
            <person name="Barbe V."/>
            <person name="Couloux A."/>
            <person name="Labadie K."/>
            <person name="Pelletier E."/>
            <person name="Souciet J-L."/>
            <person name="Boekhout T."/>
            <person name="Gabaldon T."/>
            <person name="Wincker P."/>
            <person name="Dujon B."/>
        </authorList>
    </citation>
    <scope>NUCLEOTIDE SEQUENCE</scope>
    <source>
        <strain evidence="2">CBS 1993</strain>
    </source>
</reference>
<protein>
    <submittedName>
        <fullName evidence="2">Uncharacterized protein</fullName>
    </submittedName>
</protein>
<dbReference type="Proteomes" id="UP000019384">
    <property type="component" value="Unassembled WGS sequence"/>
</dbReference>
<evidence type="ECO:0000313" key="3">
    <source>
        <dbReference type="Proteomes" id="UP000019384"/>
    </source>
</evidence>